<evidence type="ECO:0000259" key="3">
    <source>
        <dbReference type="SMART" id="SM00858"/>
    </source>
</evidence>
<evidence type="ECO:0000256" key="2">
    <source>
        <dbReference type="SAM" id="MobiDB-lite"/>
    </source>
</evidence>
<feature type="region of interest" description="Disordered" evidence="2">
    <location>
        <begin position="94"/>
        <end position="114"/>
    </location>
</feature>
<keyword evidence="5" id="KW-1185">Reference proteome</keyword>
<dbReference type="EMBL" id="RJUK01000003">
    <property type="protein sequence ID" value="ROQ18120.1"/>
    <property type="molecule type" value="Genomic_DNA"/>
</dbReference>
<evidence type="ECO:0000313" key="5">
    <source>
        <dbReference type="Proteomes" id="UP000273643"/>
    </source>
</evidence>
<dbReference type="CDD" id="cd11613">
    <property type="entry name" value="SAF_AH_GD"/>
    <property type="match status" value="1"/>
</dbReference>
<evidence type="ECO:0000313" key="4">
    <source>
        <dbReference type="EMBL" id="ROQ18120.1"/>
    </source>
</evidence>
<organism evidence="4 5">
    <name type="scientific">Marinimicrobium koreense</name>
    <dbReference type="NCBI Taxonomy" id="306545"/>
    <lineage>
        <taxon>Bacteria</taxon>
        <taxon>Pseudomonadati</taxon>
        <taxon>Pseudomonadota</taxon>
        <taxon>Gammaproteobacteria</taxon>
        <taxon>Cellvibrionales</taxon>
        <taxon>Cellvibrionaceae</taxon>
        <taxon>Marinimicrobium</taxon>
    </lineage>
</organism>
<dbReference type="InterPro" id="IPR044144">
    <property type="entry name" value="SAF_UxaA/GarD"/>
</dbReference>
<dbReference type="PANTHER" id="PTHR30536">
    <property type="entry name" value="ALTRONATE/GALACTARATE DEHYDRATASE"/>
    <property type="match status" value="1"/>
</dbReference>
<reference evidence="4 5" key="1">
    <citation type="submission" date="2018-11" db="EMBL/GenBank/DDBJ databases">
        <title>Genomic Encyclopedia of Type Strains, Phase IV (KMG-IV): sequencing the most valuable type-strain genomes for metagenomic binning, comparative biology and taxonomic classification.</title>
        <authorList>
            <person name="Goeker M."/>
        </authorList>
    </citation>
    <scope>NUCLEOTIDE SEQUENCE [LARGE SCALE GENOMIC DNA]</scope>
    <source>
        <strain evidence="4 5">DSM 16974</strain>
    </source>
</reference>
<dbReference type="Gene3D" id="2.30.130.110">
    <property type="match status" value="1"/>
</dbReference>
<evidence type="ECO:0000256" key="1">
    <source>
        <dbReference type="ARBA" id="ARBA00023239"/>
    </source>
</evidence>
<protein>
    <submittedName>
        <fullName evidence="4">SAF domain-containing protein</fullName>
    </submittedName>
</protein>
<feature type="domain" description="SAF" evidence="3">
    <location>
        <begin position="19"/>
        <end position="90"/>
    </location>
</feature>
<dbReference type="GO" id="GO:0016829">
    <property type="term" value="F:lyase activity"/>
    <property type="evidence" value="ECO:0007669"/>
    <property type="project" value="UniProtKB-KW"/>
</dbReference>
<accession>A0A3N1NUF0</accession>
<dbReference type="GO" id="GO:0019698">
    <property type="term" value="P:D-galacturonate catabolic process"/>
    <property type="evidence" value="ECO:0007669"/>
    <property type="project" value="TreeGrafter"/>
</dbReference>
<dbReference type="OrthoDB" id="9804574at2"/>
<dbReference type="AlphaFoldDB" id="A0A3N1NUF0"/>
<dbReference type="SMART" id="SM00858">
    <property type="entry name" value="SAF"/>
    <property type="match status" value="1"/>
</dbReference>
<keyword evidence="1" id="KW-0456">Lyase</keyword>
<dbReference type="RefSeq" id="WP_123639431.1">
    <property type="nucleotide sequence ID" value="NZ_RJUK01000003.1"/>
</dbReference>
<dbReference type="PANTHER" id="PTHR30536:SF5">
    <property type="entry name" value="ALTRONATE DEHYDRATASE"/>
    <property type="match status" value="1"/>
</dbReference>
<name>A0A3N1NUF0_9GAMM</name>
<dbReference type="InterPro" id="IPR052172">
    <property type="entry name" value="UxaA_altronate/galactarate_dh"/>
</dbReference>
<sequence length="114" mass="12298">MREHRSVSSDALILLHPDDNVLVTTRSLPEGATMTLDGQPLVLTGALPVGHKLARRTLAAGDKIFKYGVPIGSLLAPVARGEWVHMHNMTSDYLASHTRQSGNQTTSSSQESHS</sequence>
<gene>
    <name evidence="4" type="ORF">EDC38_3094</name>
</gene>
<dbReference type="InterPro" id="IPR013974">
    <property type="entry name" value="SAF"/>
</dbReference>
<proteinExistence type="predicted"/>
<comment type="caution">
    <text evidence="4">The sequence shown here is derived from an EMBL/GenBank/DDBJ whole genome shotgun (WGS) entry which is preliminary data.</text>
</comment>
<dbReference type="Proteomes" id="UP000273643">
    <property type="component" value="Unassembled WGS sequence"/>
</dbReference>